<accession>A0A2N9IZ04</accession>
<feature type="compositionally biased region" description="Polar residues" evidence="7">
    <location>
        <begin position="603"/>
        <end position="616"/>
    </location>
</feature>
<evidence type="ECO:0000256" key="4">
    <source>
        <dbReference type="ARBA" id="ARBA00023089"/>
    </source>
</evidence>
<dbReference type="PANTHER" id="PTHR31791:SF47">
    <property type="entry name" value="INACTIVE FRIGIDA-LIKE PROTEIN 2"/>
    <property type="match status" value="1"/>
</dbReference>
<sequence length="725" mass="83753">MEKIKTELEIAESKKANLRKTLDQIHSSSSSFLLLSIQWKDLEDHFETTRRFLQERVQDLESKEKETGALHESLKRRVVEVENREKRIEEFSRGLEVRENQYGERVRALEVKEERLREGLVDFELKLSEIKEILDEFDSKEKWFGKRVREFDEKEERLGEKKKRYRECLMEIEEMYEEIEEKSKEVKLREERMEAEENEYGERMRELKVKEDRLKEKWDELEEWHEVVEVRDKTIKEISKGFVLKEKEIEERLKELESKEIEFERRVTAAASLTPMQQHSGSKRPLIAVSVDAAQNASKKANCTVHSHVKSEKLSKESSLLDSRVASSTVNPQQDSNCLSVNVDGEKLRSFLNKQVEYESIRSEVSDALQSVPDPYKLVLDAMNGDKGFKLGVSRNFILLLKQLTGLSPQIKPVVKVEAMQFAHYWKSTLEKKRDDHLHVVAFLHFLAAYGLGSFFNVDEVLGLLDTDVWRKLVPDLGLTDIMPSFIQNLIKKEKQLEAIKYICALELVANFPPVPLLKDHLMNSNRKVENLCKKGNNSLSVQLEGIGKELAALRDVLSCISIYKLEDEYLPEILEKNIAELEKQQAKKKRDLGPKSLESARDPQQTEQGQPQYTEQKCIAPTTMITTTSPLSAQTSVNTPKSEPEEHSGSEHLSPEVPKEVPPIYSIRDTSAFHSMQPPNWQPPGLFMNRRNPVYYNRPPSLGSPGDAIRGPGFLHWDNALPWQ</sequence>
<keyword evidence="6" id="KW-0175">Coiled coil</keyword>
<reference evidence="8" key="1">
    <citation type="submission" date="2018-02" db="EMBL/GenBank/DDBJ databases">
        <authorList>
            <person name="Cohen D.B."/>
            <person name="Kent A.D."/>
        </authorList>
    </citation>
    <scope>NUCLEOTIDE SEQUENCE</scope>
</reference>
<dbReference type="GO" id="GO:0030154">
    <property type="term" value="P:cell differentiation"/>
    <property type="evidence" value="ECO:0007669"/>
    <property type="project" value="UniProtKB-KW"/>
</dbReference>
<feature type="coiled-coil region" evidence="6">
    <location>
        <begin position="1"/>
        <end position="63"/>
    </location>
</feature>
<evidence type="ECO:0000256" key="3">
    <source>
        <dbReference type="ARBA" id="ARBA00022782"/>
    </source>
</evidence>
<evidence type="ECO:0000256" key="7">
    <source>
        <dbReference type="SAM" id="MobiDB-lite"/>
    </source>
</evidence>
<feature type="region of interest" description="Disordered" evidence="7">
    <location>
        <begin position="628"/>
        <end position="659"/>
    </location>
</feature>
<evidence type="ECO:0000256" key="2">
    <source>
        <dbReference type="ARBA" id="ARBA00022473"/>
    </source>
</evidence>
<gene>
    <name evidence="8" type="ORF">FSB_LOCUS57457</name>
</gene>
<dbReference type="InterPro" id="IPR012474">
    <property type="entry name" value="Frigida"/>
</dbReference>
<dbReference type="AlphaFoldDB" id="A0A2N9IZ04"/>
<feature type="coiled-coil region" evidence="6">
    <location>
        <begin position="162"/>
        <end position="217"/>
    </location>
</feature>
<dbReference type="GO" id="GO:0009908">
    <property type="term" value="P:flower development"/>
    <property type="evidence" value="ECO:0007669"/>
    <property type="project" value="UniProtKB-KW"/>
</dbReference>
<protein>
    <recommendedName>
        <fullName evidence="5">FRIGIDA-like protein</fullName>
    </recommendedName>
</protein>
<comment type="similarity">
    <text evidence="1 5">Belongs to the Frigida family.</text>
</comment>
<evidence type="ECO:0000256" key="1">
    <source>
        <dbReference type="ARBA" id="ARBA00008956"/>
    </source>
</evidence>
<keyword evidence="4 5" id="KW-0287">Flowering</keyword>
<keyword evidence="2 5" id="KW-0217">Developmental protein</keyword>
<feature type="region of interest" description="Disordered" evidence="7">
    <location>
        <begin position="586"/>
        <end position="616"/>
    </location>
</feature>
<evidence type="ECO:0000256" key="5">
    <source>
        <dbReference type="RuleBase" id="RU364012"/>
    </source>
</evidence>
<proteinExistence type="inferred from homology"/>
<evidence type="ECO:0000256" key="6">
    <source>
        <dbReference type="SAM" id="Coils"/>
    </source>
</evidence>
<evidence type="ECO:0000313" key="8">
    <source>
        <dbReference type="EMBL" id="SPD29575.1"/>
    </source>
</evidence>
<dbReference type="Pfam" id="PF07899">
    <property type="entry name" value="Frigida"/>
    <property type="match status" value="1"/>
</dbReference>
<feature type="compositionally biased region" description="Basic and acidic residues" evidence="7">
    <location>
        <begin position="643"/>
        <end position="659"/>
    </location>
</feature>
<feature type="compositionally biased region" description="Polar residues" evidence="7">
    <location>
        <begin position="628"/>
        <end position="642"/>
    </location>
</feature>
<name>A0A2N9IZ04_FAGSY</name>
<dbReference type="PANTHER" id="PTHR31791">
    <property type="entry name" value="FRIGIDA-LIKE PROTEIN 3-RELATED"/>
    <property type="match status" value="1"/>
</dbReference>
<organism evidence="8">
    <name type="scientific">Fagus sylvatica</name>
    <name type="common">Beechnut</name>
    <dbReference type="NCBI Taxonomy" id="28930"/>
    <lineage>
        <taxon>Eukaryota</taxon>
        <taxon>Viridiplantae</taxon>
        <taxon>Streptophyta</taxon>
        <taxon>Embryophyta</taxon>
        <taxon>Tracheophyta</taxon>
        <taxon>Spermatophyta</taxon>
        <taxon>Magnoliopsida</taxon>
        <taxon>eudicotyledons</taxon>
        <taxon>Gunneridae</taxon>
        <taxon>Pentapetalae</taxon>
        <taxon>rosids</taxon>
        <taxon>fabids</taxon>
        <taxon>Fagales</taxon>
        <taxon>Fagaceae</taxon>
        <taxon>Fagus</taxon>
    </lineage>
</organism>
<keyword evidence="3 5" id="KW-0221">Differentiation</keyword>
<dbReference type="EMBL" id="OIVN01006276">
    <property type="protein sequence ID" value="SPD29575.1"/>
    <property type="molecule type" value="Genomic_DNA"/>
</dbReference>